<evidence type="ECO:0000256" key="7">
    <source>
        <dbReference type="SAM" id="MobiDB-lite"/>
    </source>
</evidence>
<keyword evidence="3" id="KW-0238">DNA-binding</keyword>
<evidence type="ECO:0000313" key="10">
    <source>
        <dbReference type="Proteomes" id="UP001396334"/>
    </source>
</evidence>
<evidence type="ECO:0000256" key="1">
    <source>
        <dbReference type="ARBA" id="ARBA00004123"/>
    </source>
</evidence>
<sequence>MATGFQNQESLPMNLKKQLALAVRNIHWSYGIFWSISASQPGVLEWGDGYYNGDIKTRKTVQSLELKADQLGLQRSEQLRELYESLSAGESSPQARRPSAALSPEDLTDTEWYYLVCMSFVFDIGQGLPGRTLSSGQPIWLCNAQYAESKVFSRSLVAKTVVCFPFAGGVIELGVTDLVSKDLGLIHRVKSLFLDAPQTIVPNKSILVSGRIRNNKHLSCPVVNPHTLDTELSPVFGCEQLEMVSPNDSSDGIEPNQPAEDPFMVDGINGRTSWVQSWQFMDDQHSLNSSDCISQTLVDHGDVPLCQGENDNNNGLQDVGECNQTKLTPLDPVNDDLHYRTILSALLKSSDQLILGQHLRNSNKESGFVSWKTNGLVKYRKEKDGTPQKLLKKILFEVPRMHDKGLLQSPQDNGVGDAAWRPEADEICGNHVLSERRRREKINERFTILKSLVPSNSKADKVSILDDTIDYLQDLVRRIEELESCRELTESETGTKRATRDQVERTSDNYGNNKVTNGKKSSYLNKRKACEDIDYVASNGSTDNLSVSMNNKDLVIQFRCQWRDGILFEIIDALSILDLDCHSVQSSTTDGILSMTISSKYKGSSVAEPGTVKQALQRVQSLTFV</sequence>
<proteinExistence type="predicted"/>
<dbReference type="PROSITE" id="PS50888">
    <property type="entry name" value="BHLH"/>
    <property type="match status" value="1"/>
</dbReference>
<dbReference type="InterPro" id="IPR054502">
    <property type="entry name" value="bHLH-TF_ACT-like_plant"/>
</dbReference>
<evidence type="ECO:0000256" key="3">
    <source>
        <dbReference type="ARBA" id="ARBA00023125"/>
    </source>
</evidence>
<dbReference type="Pfam" id="PF22754">
    <property type="entry name" value="bHLH-TF_ACT-like_plant"/>
    <property type="match status" value="1"/>
</dbReference>
<dbReference type="Pfam" id="PF00010">
    <property type="entry name" value="HLH"/>
    <property type="match status" value="1"/>
</dbReference>
<name>A0ABR2TGF6_9ROSI</name>
<feature type="region of interest" description="Disordered" evidence="7">
    <location>
        <begin position="490"/>
        <end position="520"/>
    </location>
</feature>
<evidence type="ECO:0000256" key="2">
    <source>
        <dbReference type="ARBA" id="ARBA00023015"/>
    </source>
</evidence>
<dbReference type="EMBL" id="JBBPBN010000006">
    <property type="protein sequence ID" value="KAK9036567.1"/>
    <property type="molecule type" value="Genomic_DNA"/>
</dbReference>
<dbReference type="Pfam" id="PF14215">
    <property type="entry name" value="bHLH-MYC_N"/>
    <property type="match status" value="1"/>
</dbReference>
<dbReference type="PANTHER" id="PTHR46266">
    <property type="entry name" value="TRANSCRIPTION FACTOR TT8"/>
    <property type="match status" value="1"/>
</dbReference>
<reference evidence="9 10" key="1">
    <citation type="journal article" date="2024" name="G3 (Bethesda)">
        <title>Genome assembly of Hibiscus sabdariffa L. provides insights into metabolisms of medicinal natural products.</title>
        <authorList>
            <person name="Kim T."/>
        </authorList>
    </citation>
    <scope>NUCLEOTIDE SEQUENCE [LARGE SCALE GENOMIC DNA]</scope>
    <source>
        <strain evidence="9">TK-2024</strain>
        <tissue evidence="9">Old leaves</tissue>
    </source>
</reference>
<dbReference type="SUPFAM" id="SSF47459">
    <property type="entry name" value="HLH, helix-loop-helix DNA-binding domain"/>
    <property type="match status" value="1"/>
</dbReference>
<dbReference type="SMART" id="SM00353">
    <property type="entry name" value="HLH"/>
    <property type="match status" value="1"/>
</dbReference>
<feature type="domain" description="BHLH" evidence="8">
    <location>
        <begin position="426"/>
        <end position="475"/>
    </location>
</feature>
<evidence type="ECO:0000313" key="9">
    <source>
        <dbReference type="EMBL" id="KAK9036567.1"/>
    </source>
</evidence>
<evidence type="ECO:0000256" key="5">
    <source>
        <dbReference type="ARBA" id="ARBA00023163"/>
    </source>
</evidence>
<dbReference type="InterPro" id="IPR025610">
    <property type="entry name" value="MYC/MYB_N"/>
</dbReference>
<feature type="compositionally biased region" description="Basic and acidic residues" evidence="7">
    <location>
        <begin position="490"/>
        <end position="507"/>
    </location>
</feature>
<dbReference type="InterPro" id="IPR011598">
    <property type="entry name" value="bHLH_dom"/>
</dbReference>
<dbReference type="PANTHER" id="PTHR46266:SF3">
    <property type="entry name" value="TRANSCRIPTION FACTOR EGL1"/>
    <property type="match status" value="1"/>
</dbReference>
<dbReference type="Proteomes" id="UP001396334">
    <property type="component" value="Unassembled WGS sequence"/>
</dbReference>
<keyword evidence="10" id="KW-1185">Reference proteome</keyword>
<organism evidence="9 10">
    <name type="scientific">Hibiscus sabdariffa</name>
    <name type="common">roselle</name>
    <dbReference type="NCBI Taxonomy" id="183260"/>
    <lineage>
        <taxon>Eukaryota</taxon>
        <taxon>Viridiplantae</taxon>
        <taxon>Streptophyta</taxon>
        <taxon>Embryophyta</taxon>
        <taxon>Tracheophyta</taxon>
        <taxon>Spermatophyta</taxon>
        <taxon>Magnoliopsida</taxon>
        <taxon>eudicotyledons</taxon>
        <taxon>Gunneridae</taxon>
        <taxon>Pentapetalae</taxon>
        <taxon>rosids</taxon>
        <taxon>malvids</taxon>
        <taxon>Malvales</taxon>
        <taxon>Malvaceae</taxon>
        <taxon>Malvoideae</taxon>
        <taxon>Hibiscus</taxon>
    </lineage>
</organism>
<accession>A0ABR2TGF6</accession>
<comment type="subcellular location">
    <subcellularLocation>
        <location evidence="1">Nucleus</location>
    </subcellularLocation>
</comment>
<protein>
    <recommendedName>
        <fullName evidence="8">BHLH domain-containing protein</fullName>
    </recommendedName>
</protein>
<gene>
    <name evidence="9" type="ORF">V6N11_078563</name>
</gene>
<feature type="compositionally biased region" description="Polar residues" evidence="7">
    <location>
        <begin position="508"/>
        <end position="520"/>
    </location>
</feature>
<evidence type="ECO:0000259" key="8">
    <source>
        <dbReference type="PROSITE" id="PS50888"/>
    </source>
</evidence>
<keyword evidence="5" id="KW-0804">Transcription</keyword>
<keyword evidence="4" id="KW-0010">Activator</keyword>
<dbReference type="Gene3D" id="4.10.280.10">
    <property type="entry name" value="Helix-loop-helix DNA-binding domain"/>
    <property type="match status" value="1"/>
</dbReference>
<dbReference type="InterPro" id="IPR036638">
    <property type="entry name" value="HLH_DNA-bd_sf"/>
</dbReference>
<comment type="caution">
    <text evidence="9">The sequence shown here is derived from an EMBL/GenBank/DDBJ whole genome shotgun (WGS) entry which is preliminary data.</text>
</comment>
<keyword evidence="2" id="KW-0805">Transcription regulation</keyword>
<evidence type="ECO:0000256" key="4">
    <source>
        <dbReference type="ARBA" id="ARBA00023159"/>
    </source>
</evidence>
<keyword evidence="6" id="KW-0539">Nucleus</keyword>
<evidence type="ECO:0000256" key="6">
    <source>
        <dbReference type="ARBA" id="ARBA00023242"/>
    </source>
</evidence>